<evidence type="ECO:0000313" key="1">
    <source>
        <dbReference type="EMBL" id="KAK3683187.1"/>
    </source>
</evidence>
<keyword evidence="2" id="KW-1185">Reference proteome</keyword>
<comment type="caution">
    <text evidence="1">The sequence shown here is derived from an EMBL/GenBank/DDBJ whole genome shotgun (WGS) entry which is preliminary data.</text>
</comment>
<accession>A0ACC3MB76</accession>
<dbReference type="EMBL" id="JAUTXU010000362">
    <property type="protein sequence ID" value="KAK3683187.1"/>
    <property type="molecule type" value="Genomic_DNA"/>
</dbReference>
<organism evidence="1 2">
    <name type="scientific">Vermiconidia calcicola</name>
    <dbReference type="NCBI Taxonomy" id="1690605"/>
    <lineage>
        <taxon>Eukaryota</taxon>
        <taxon>Fungi</taxon>
        <taxon>Dikarya</taxon>
        <taxon>Ascomycota</taxon>
        <taxon>Pezizomycotina</taxon>
        <taxon>Dothideomycetes</taxon>
        <taxon>Dothideomycetidae</taxon>
        <taxon>Mycosphaerellales</taxon>
        <taxon>Extremaceae</taxon>
        <taxon>Vermiconidia</taxon>
    </lineage>
</organism>
<dbReference type="Proteomes" id="UP001281147">
    <property type="component" value="Unassembled WGS sequence"/>
</dbReference>
<protein>
    <submittedName>
        <fullName evidence="1">Uncharacterized protein</fullName>
    </submittedName>
</protein>
<gene>
    <name evidence="1" type="ORF">LTR37_020472</name>
</gene>
<sequence length="864" mass="96583">MATTDITPKQSVHESARLPARGGSTKIRRFDGLSRRTSDWDGLRMDTQLWSDDADCLVHFYAHGFSQRGPSLKIPFAAIENLRCTYLTNHCLQTRASSGSLNGQTKIDSCASSISTNYEQDKAPYGLYIPAPSNPTRDQAFSYHLTTRNLVAYAVGKSVVGERLSIALVDLWRRVQEWLPGPTTRIDFVAYLEQQGYLNFVGNSEHALACLRFAEEVRFRDIWVDAFVHCAGMHERLDLSPEFSGISKTTAALITRSSLEMDLHIARVTRAVGGFLDEELGLEHLGLSKPARDHLDHFRSFLHTYYVDKLGWFPPRATARWNKKPWKEMYHEFQRLYDCLVDTESSSDWSSNRAINGGICVIQNVQAFDERHGYEPLAHPLPLLPQAPSRRRHSIGSQKGLRNLKLGKVNAIPEPTITAGQALASATNRLGIEAVQCRLVQEYQRFERQKLEGKIDIAEARKVRWLLIYGVLQMLTSIMRAPKEVRDADSPSYPVCVLTAGCPPFEECEDVFDKQLVDATDSRADTTLVPDALDALEGRSSRISIHPDCEADSADEFFASNSISRHDSQASLNNMTPAPLRISTQLSRNGSIRSSMHSSVHALHKSVVGSISRRNSLRRNSLGMEPRKIPSPQEMVVEDSDNTINEDEEIRPRTAVFAEWQCPAPEAIDPLQEFDFDLAATNGEPTLEHNLLEALTGGLEPEYIESSPCESNFSTASVELVDSSRSSYAQEDDTPDTDLSSWDGESFKRDSVDSYQDTSLDFPKFSQTPYMRKQLCYRPSNPTLGSKPSLLSVNAGTYTPSGMLSPPVSRFNYRPSSDTMASDASSQYAEESTQAADIEELQSRGRQRSRALDRLSYHGAWGKV</sequence>
<proteinExistence type="predicted"/>
<name>A0ACC3MB76_9PEZI</name>
<evidence type="ECO:0000313" key="2">
    <source>
        <dbReference type="Proteomes" id="UP001281147"/>
    </source>
</evidence>
<reference evidence="1" key="1">
    <citation type="submission" date="2023-07" db="EMBL/GenBank/DDBJ databases">
        <title>Black Yeasts Isolated from many extreme environments.</title>
        <authorList>
            <person name="Coleine C."/>
            <person name="Stajich J.E."/>
            <person name="Selbmann L."/>
        </authorList>
    </citation>
    <scope>NUCLEOTIDE SEQUENCE</scope>
    <source>
        <strain evidence="1">CCFEE 5714</strain>
    </source>
</reference>